<dbReference type="GO" id="GO:0003677">
    <property type="term" value="F:DNA binding"/>
    <property type="evidence" value="ECO:0007669"/>
    <property type="project" value="UniProtKB-KW"/>
</dbReference>
<evidence type="ECO:0000313" key="5">
    <source>
        <dbReference type="EMBL" id="SNT25219.1"/>
    </source>
</evidence>
<feature type="domain" description="HTH arsR-type" evidence="4">
    <location>
        <begin position="3"/>
        <end position="96"/>
    </location>
</feature>
<gene>
    <name evidence="5" type="ORF">SAMN05421770_10696</name>
</gene>
<evidence type="ECO:0000256" key="2">
    <source>
        <dbReference type="ARBA" id="ARBA00023125"/>
    </source>
</evidence>
<dbReference type="OrthoDB" id="9794330at2"/>
<keyword evidence="2" id="KW-0238">DNA-binding</keyword>
<dbReference type="AlphaFoldDB" id="A0A239L6C2"/>
<dbReference type="PANTHER" id="PTHR33154:SF33">
    <property type="entry name" value="TRANSCRIPTIONAL REPRESSOR SDPR"/>
    <property type="match status" value="1"/>
</dbReference>
<evidence type="ECO:0000259" key="4">
    <source>
        <dbReference type="PROSITE" id="PS50987"/>
    </source>
</evidence>
<evidence type="ECO:0000313" key="6">
    <source>
        <dbReference type="Proteomes" id="UP000198356"/>
    </source>
</evidence>
<dbReference type="PANTHER" id="PTHR33154">
    <property type="entry name" value="TRANSCRIPTIONAL REGULATOR, ARSR FAMILY"/>
    <property type="match status" value="1"/>
</dbReference>
<dbReference type="GO" id="GO:0003700">
    <property type="term" value="F:DNA-binding transcription factor activity"/>
    <property type="evidence" value="ECO:0007669"/>
    <property type="project" value="InterPro"/>
</dbReference>
<proteinExistence type="predicted"/>
<keyword evidence="3" id="KW-0804">Transcription</keyword>
<dbReference type="SMART" id="SM00418">
    <property type="entry name" value="HTH_ARSR"/>
    <property type="match status" value="1"/>
</dbReference>
<keyword evidence="6" id="KW-1185">Reference proteome</keyword>
<dbReference type="Gene3D" id="1.10.10.10">
    <property type="entry name" value="Winged helix-like DNA-binding domain superfamily/Winged helix DNA-binding domain"/>
    <property type="match status" value="1"/>
</dbReference>
<evidence type="ECO:0000256" key="3">
    <source>
        <dbReference type="ARBA" id="ARBA00023163"/>
    </source>
</evidence>
<dbReference type="Proteomes" id="UP000198356">
    <property type="component" value="Unassembled WGS sequence"/>
</dbReference>
<dbReference type="InterPro" id="IPR011991">
    <property type="entry name" value="ArsR-like_HTH"/>
</dbReference>
<organism evidence="5 6">
    <name type="scientific">Granulicella rosea</name>
    <dbReference type="NCBI Taxonomy" id="474952"/>
    <lineage>
        <taxon>Bacteria</taxon>
        <taxon>Pseudomonadati</taxon>
        <taxon>Acidobacteriota</taxon>
        <taxon>Terriglobia</taxon>
        <taxon>Terriglobales</taxon>
        <taxon>Acidobacteriaceae</taxon>
        <taxon>Granulicella</taxon>
    </lineage>
</organism>
<dbReference type="InterPro" id="IPR036388">
    <property type="entry name" value="WH-like_DNA-bd_sf"/>
</dbReference>
<dbReference type="EMBL" id="FZOU01000006">
    <property type="protein sequence ID" value="SNT25219.1"/>
    <property type="molecule type" value="Genomic_DNA"/>
</dbReference>
<dbReference type="PRINTS" id="PR00778">
    <property type="entry name" value="HTHARSR"/>
</dbReference>
<dbReference type="InterPro" id="IPR036390">
    <property type="entry name" value="WH_DNA-bd_sf"/>
</dbReference>
<dbReference type="SUPFAM" id="SSF46785">
    <property type="entry name" value="Winged helix' DNA-binding domain"/>
    <property type="match status" value="1"/>
</dbReference>
<name>A0A239L6C2_9BACT</name>
<dbReference type="Pfam" id="PF12840">
    <property type="entry name" value="HTH_20"/>
    <property type="match status" value="1"/>
</dbReference>
<dbReference type="CDD" id="cd00090">
    <property type="entry name" value="HTH_ARSR"/>
    <property type="match status" value="1"/>
</dbReference>
<accession>A0A239L6C2</accession>
<protein>
    <submittedName>
        <fullName evidence="5">Transcriptional regulator, ArsR family</fullName>
    </submittedName>
</protein>
<reference evidence="5 6" key="1">
    <citation type="submission" date="2017-06" db="EMBL/GenBank/DDBJ databases">
        <authorList>
            <person name="Kim H.J."/>
            <person name="Triplett B.A."/>
        </authorList>
    </citation>
    <scope>NUCLEOTIDE SEQUENCE [LARGE SCALE GENOMIC DNA]</scope>
    <source>
        <strain evidence="5 6">DSM 18704</strain>
    </source>
</reference>
<dbReference type="RefSeq" id="WP_089409435.1">
    <property type="nucleotide sequence ID" value="NZ_FZOU01000006.1"/>
</dbReference>
<keyword evidence="1" id="KW-0805">Transcription regulation</keyword>
<dbReference type="PROSITE" id="PS50987">
    <property type="entry name" value="HTH_ARSR_2"/>
    <property type="match status" value="1"/>
</dbReference>
<dbReference type="InterPro" id="IPR051081">
    <property type="entry name" value="HTH_MetalResp_TranReg"/>
</dbReference>
<dbReference type="InterPro" id="IPR001845">
    <property type="entry name" value="HTH_ArsR_DNA-bd_dom"/>
</dbReference>
<evidence type="ECO:0000256" key="1">
    <source>
        <dbReference type="ARBA" id="ARBA00023015"/>
    </source>
</evidence>
<sequence>METVQLSTKEIQLIAKALADPRRVEILKQIGEGCCDAGLPCSNIRSCQPVTAATLSHHMKELERAGLIEIAREGKFANLKLRRPTLQAYMDYLKAI</sequence>